<sequence>MLEEFLLRDRCSRYKGIGIMLIIIIEHENQIRINGATNRRRKRKIKRAVWSRGAEFVLGLLLTGLGSMTSDDANVQRRMQMSKPVAHPSRSSYTAPLAEMGGLVRSRYHTRLLKPQSQ</sequence>
<evidence type="ECO:0000313" key="2">
    <source>
        <dbReference type="EMBL" id="KAK6539453.1"/>
    </source>
</evidence>
<evidence type="ECO:0000313" key="3">
    <source>
        <dbReference type="Proteomes" id="UP001365542"/>
    </source>
</evidence>
<protein>
    <submittedName>
        <fullName evidence="2">Uncharacterized protein</fullName>
    </submittedName>
</protein>
<keyword evidence="1" id="KW-0472">Membrane</keyword>
<evidence type="ECO:0000256" key="1">
    <source>
        <dbReference type="SAM" id="Phobius"/>
    </source>
</evidence>
<keyword evidence="1" id="KW-1133">Transmembrane helix</keyword>
<feature type="transmembrane region" description="Helical" evidence="1">
    <location>
        <begin position="49"/>
        <end position="68"/>
    </location>
</feature>
<comment type="caution">
    <text evidence="2">The sequence shown here is derived from an EMBL/GenBank/DDBJ whole genome shotgun (WGS) entry which is preliminary data.</text>
</comment>
<keyword evidence="3" id="KW-1185">Reference proteome</keyword>
<proteinExistence type="predicted"/>
<dbReference type="Proteomes" id="UP001365542">
    <property type="component" value="Unassembled WGS sequence"/>
</dbReference>
<organism evidence="2 3">
    <name type="scientific">Orbilia ellipsospora</name>
    <dbReference type="NCBI Taxonomy" id="2528407"/>
    <lineage>
        <taxon>Eukaryota</taxon>
        <taxon>Fungi</taxon>
        <taxon>Dikarya</taxon>
        <taxon>Ascomycota</taxon>
        <taxon>Pezizomycotina</taxon>
        <taxon>Orbiliomycetes</taxon>
        <taxon>Orbiliales</taxon>
        <taxon>Orbiliaceae</taxon>
        <taxon>Orbilia</taxon>
    </lineage>
</organism>
<keyword evidence="1" id="KW-0812">Transmembrane</keyword>
<name>A0AAV9XBJ3_9PEZI</name>
<gene>
    <name evidence="2" type="ORF">TWF694_009677</name>
</gene>
<accession>A0AAV9XBJ3</accession>
<reference evidence="2 3" key="1">
    <citation type="submission" date="2019-10" db="EMBL/GenBank/DDBJ databases">
        <authorList>
            <person name="Palmer J.M."/>
        </authorList>
    </citation>
    <scope>NUCLEOTIDE SEQUENCE [LARGE SCALE GENOMIC DNA]</scope>
    <source>
        <strain evidence="2 3">TWF694</strain>
    </source>
</reference>
<dbReference type="EMBL" id="JAVHJO010000006">
    <property type="protein sequence ID" value="KAK6539453.1"/>
    <property type="molecule type" value="Genomic_DNA"/>
</dbReference>
<dbReference type="AlphaFoldDB" id="A0AAV9XBJ3"/>